<gene>
    <name evidence="6" type="ORF">C7B64_11000</name>
</gene>
<feature type="binding site" evidence="4">
    <location>
        <position position="183"/>
    </location>
    <ligand>
        <name>a divalent metal cation</name>
        <dbReference type="ChEBI" id="CHEBI:60240"/>
    </ligand>
</feature>
<organism evidence="6 7">
    <name type="scientific">Merismopedia glauca CCAP 1448/3</name>
    <dbReference type="NCBI Taxonomy" id="1296344"/>
    <lineage>
        <taxon>Bacteria</taxon>
        <taxon>Bacillati</taxon>
        <taxon>Cyanobacteriota</taxon>
        <taxon>Cyanophyceae</taxon>
        <taxon>Synechococcales</taxon>
        <taxon>Merismopediaceae</taxon>
        <taxon>Merismopedia</taxon>
    </lineage>
</organism>
<dbReference type="GO" id="GO:0046872">
    <property type="term" value="F:metal ion binding"/>
    <property type="evidence" value="ECO:0007669"/>
    <property type="project" value="UniProtKB-KW"/>
</dbReference>
<reference evidence="6 7" key="1">
    <citation type="submission" date="2018-02" db="EMBL/GenBank/DDBJ databases">
        <authorList>
            <person name="Cohen D.B."/>
            <person name="Kent A.D."/>
        </authorList>
    </citation>
    <scope>NUCLEOTIDE SEQUENCE [LARGE SCALE GENOMIC DNA]</scope>
    <source>
        <strain evidence="6 7">CCAP 1448/3</strain>
    </source>
</reference>
<dbReference type="AlphaFoldDB" id="A0A2T1C3Y9"/>
<name>A0A2T1C3Y9_9CYAN</name>
<evidence type="ECO:0000259" key="5">
    <source>
        <dbReference type="Pfam" id="PF08450"/>
    </source>
</evidence>
<sequence>MLRVKKWIKDRFSINCLAAQSPNFYHLFPRNAQLKRIATGFKFTEGPIWFSEAQYLLFSDIPANQIFQMTADGGITIFRQPSGNSNGLTRDRQGRLIACEHSNRRVTRTEKDGSITVLADKFQGKKLNSPNDVIVKSDGSIYFTDPPYGIAADEQEQPIQGVYRLSPDGKQLSIVADDFKKPNGLAFSPDQKQLYIDDSERRHIRVFNILADGTLRGDRLFYDMNVPDVGLPDGMKVDVEGNIYCTGARGVWVFDPQGSHLGTIITPEIPANCAWGDSDRQTLYITAGTSIYKIRVNLPGVKVY</sequence>
<protein>
    <submittedName>
        <fullName evidence="6">Gluconolactonase</fullName>
    </submittedName>
</protein>
<feature type="binding site" evidence="4">
    <location>
        <position position="45"/>
    </location>
    <ligand>
        <name>a divalent metal cation</name>
        <dbReference type="ChEBI" id="CHEBI:60240"/>
    </ligand>
</feature>
<comment type="caution">
    <text evidence="6">The sequence shown here is derived from an EMBL/GenBank/DDBJ whole genome shotgun (WGS) entry which is preliminary data.</text>
</comment>
<reference evidence="6 7" key="2">
    <citation type="submission" date="2018-03" db="EMBL/GenBank/DDBJ databases">
        <title>The ancient ancestry and fast evolution of plastids.</title>
        <authorList>
            <person name="Moore K.R."/>
            <person name="Magnabosco C."/>
            <person name="Momper L."/>
            <person name="Gold D.A."/>
            <person name="Bosak T."/>
            <person name="Fournier G.P."/>
        </authorList>
    </citation>
    <scope>NUCLEOTIDE SEQUENCE [LARGE SCALE GENOMIC DNA]</scope>
    <source>
        <strain evidence="6 7">CCAP 1448/3</strain>
    </source>
</reference>
<dbReference type="EMBL" id="PVWJ01000046">
    <property type="protein sequence ID" value="PSB02888.1"/>
    <property type="molecule type" value="Genomic_DNA"/>
</dbReference>
<dbReference type="RefSeq" id="WP_106288698.1">
    <property type="nucleotide sequence ID" value="NZ_CAWNTC010000034.1"/>
</dbReference>
<feature type="binding site" evidence="4">
    <location>
        <position position="233"/>
    </location>
    <ligand>
        <name>a divalent metal cation</name>
        <dbReference type="ChEBI" id="CHEBI:60240"/>
    </ligand>
</feature>
<feature type="active site" description="Proton donor/acceptor" evidence="3">
    <location>
        <position position="233"/>
    </location>
</feature>
<feature type="domain" description="SMP-30/Gluconolactonase/LRE-like region" evidence="5">
    <location>
        <begin position="43"/>
        <end position="287"/>
    </location>
</feature>
<keyword evidence="7" id="KW-1185">Reference proteome</keyword>
<comment type="cofactor">
    <cofactor evidence="4">
        <name>Zn(2+)</name>
        <dbReference type="ChEBI" id="CHEBI:29105"/>
    </cofactor>
    <text evidence="4">Binds 1 divalent metal cation per subunit.</text>
</comment>
<dbReference type="InterPro" id="IPR051262">
    <property type="entry name" value="SMP-30/CGR1_Lactonase"/>
</dbReference>
<dbReference type="GO" id="GO:0016787">
    <property type="term" value="F:hydrolase activity"/>
    <property type="evidence" value="ECO:0007669"/>
    <property type="project" value="UniProtKB-KW"/>
</dbReference>
<accession>A0A2T1C3Y9</accession>
<dbReference type="Gene3D" id="2.120.10.30">
    <property type="entry name" value="TolB, C-terminal domain"/>
    <property type="match status" value="1"/>
</dbReference>
<evidence type="ECO:0000256" key="4">
    <source>
        <dbReference type="PIRSR" id="PIRSR605511-2"/>
    </source>
</evidence>
<dbReference type="InterPro" id="IPR013658">
    <property type="entry name" value="SGL"/>
</dbReference>
<evidence type="ECO:0000313" key="6">
    <source>
        <dbReference type="EMBL" id="PSB02888.1"/>
    </source>
</evidence>
<dbReference type="SUPFAM" id="SSF63829">
    <property type="entry name" value="Calcium-dependent phosphotriesterase"/>
    <property type="match status" value="1"/>
</dbReference>
<feature type="binding site" evidence="4">
    <location>
        <position position="131"/>
    </location>
    <ligand>
        <name>substrate</name>
    </ligand>
</feature>
<comment type="similarity">
    <text evidence="1">Belongs to the SMP-30/CGR1 family.</text>
</comment>
<keyword evidence="2" id="KW-0378">Hydrolase</keyword>
<keyword evidence="4" id="KW-0479">Metal-binding</keyword>
<dbReference type="Proteomes" id="UP000238762">
    <property type="component" value="Unassembled WGS sequence"/>
</dbReference>
<dbReference type="InterPro" id="IPR005511">
    <property type="entry name" value="SMP-30"/>
</dbReference>
<evidence type="ECO:0000256" key="2">
    <source>
        <dbReference type="ARBA" id="ARBA00022801"/>
    </source>
</evidence>
<keyword evidence="4" id="KW-0862">Zinc</keyword>
<evidence type="ECO:0000313" key="7">
    <source>
        <dbReference type="Proteomes" id="UP000238762"/>
    </source>
</evidence>
<dbReference type="PANTHER" id="PTHR47572">
    <property type="entry name" value="LIPOPROTEIN-RELATED"/>
    <property type="match status" value="1"/>
</dbReference>
<dbReference type="OrthoDB" id="2633250at2"/>
<proteinExistence type="inferred from homology"/>
<dbReference type="Pfam" id="PF08450">
    <property type="entry name" value="SGL"/>
    <property type="match status" value="1"/>
</dbReference>
<dbReference type="PANTHER" id="PTHR47572:SF4">
    <property type="entry name" value="LACTONASE DRP35"/>
    <property type="match status" value="1"/>
</dbReference>
<dbReference type="InterPro" id="IPR011042">
    <property type="entry name" value="6-blade_b-propeller_TolB-like"/>
</dbReference>
<evidence type="ECO:0000256" key="3">
    <source>
        <dbReference type="PIRSR" id="PIRSR605511-1"/>
    </source>
</evidence>
<dbReference type="PRINTS" id="PR01790">
    <property type="entry name" value="SMP30FAMILY"/>
</dbReference>
<evidence type="ECO:0000256" key="1">
    <source>
        <dbReference type="ARBA" id="ARBA00008853"/>
    </source>
</evidence>